<gene>
    <name evidence="3" type="ORF">C5748_12675</name>
</gene>
<evidence type="ECO:0000313" key="4">
    <source>
        <dbReference type="Proteomes" id="UP000239434"/>
    </source>
</evidence>
<name>A0A2S9IRC5_9HYPH</name>
<reference evidence="3 4" key="1">
    <citation type="submission" date="2018-02" db="EMBL/GenBank/DDBJ databases">
        <title>The draft genome of Phyllobacterium sp. 1N-3.</title>
        <authorList>
            <person name="Liu L."/>
            <person name="Li L."/>
            <person name="Zhang X."/>
            <person name="Wang T."/>
            <person name="Liang L."/>
        </authorList>
    </citation>
    <scope>NUCLEOTIDE SEQUENCE [LARGE SCALE GENOMIC DNA]</scope>
    <source>
        <strain evidence="3 4">1N-3</strain>
    </source>
</reference>
<dbReference type="InterPro" id="IPR054278">
    <property type="entry name" value="DUF7012"/>
</dbReference>
<dbReference type="Pfam" id="PF10074">
    <property type="entry name" value="RovC_DNA-bd"/>
    <property type="match status" value="1"/>
</dbReference>
<proteinExistence type="predicted"/>
<sequence>MPRCWQGSPPAARTRQRRSSACPVAGGCPFPADPSVSAVSAHPIWQAIHFPATLIVRAVPDGFGGLPLPDPQTLPADGRLARDGLHTLVADDDGDHRLWFPDGNEPTKSAIVLPIDEHFFWRHRNAGRFVRRLEGKRPGILPRAQRLTAFQIHRAALMLRAWDGMEAGASRRMIASVLLNRKIETLRAIEWQNAPERRRLARILKAARGHIEGGYLRWLRTRR</sequence>
<keyword evidence="4" id="KW-1185">Reference proteome</keyword>
<organism evidence="3 4">
    <name type="scientific">Phyllobacterium phragmitis</name>
    <dbReference type="NCBI Taxonomy" id="2670329"/>
    <lineage>
        <taxon>Bacteria</taxon>
        <taxon>Pseudomonadati</taxon>
        <taxon>Pseudomonadota</taxon>
        <taxon>Alphaproteobacteria</taxon>
        <taxon>Hyphomicrobiales</taxon>
        <taxon>Phyllobacteriaceae</taxon>
        <taxon>Phyllobacterium</taxon>
    </lineage>
</organism>
<evidence type="ECO:0000313" key="3">
    <source>
        <dbReference type="EMBL" id="PRD43059.1"/>
    </source>
</evidence>
<accession>A0A2S9IRC5</accession>
<dbReference type="Pfam" id="PF22792">
    <property type="entry name" value="DUF7012"/>
    <property type="match status" value="1"/>
</dbReference>
<evidence type="ECO:0000259" key="1">
    <source>
        <dbReference type="Pfam" id="PF10074"/>
    </source>
</evidence>
<dbReference type="EMBL" id="PVBR01000008">
    <property type="protein sequence ID" value="PRD43059.1"/>
    <property type="molecule type" value="Genomic_DNA"/>
</dbReference>
<feature type="domain" description="T6SS Transcription factor RovC-like DNA binding" evidence="1">
    <location>
        <begin position="112"/>
        <end position="220"/>
    </location>
</feature>
<protein>
    <recommendedName>
        <fullName evidence="5">DUF2285 domain-containing protein</fullName>
    </recommendedName>
</protein>
<evidence type="ECO:0008006" key="5">
    <source>
        <dbReference type="Google" id="ProtNLM"/>
    </source>
</evidence>
<dbReference type="InterPro" id="IPR018754">
    <property type="entry name" value="RovC-like_DNA-bd"/>
</dbReference>
<dbReference type="Proteomes" id="UP000239434">
    <property type="component" value="Unassembled WGS sequence"/>
</dbReference>
<dbReference type="AlphaFoldDB" id="A0A2S9IRC5"/>
<comment type="caution">
    <text evidence="3">The sequence shown here is derived from an EMBL/GenBank/DDBJ whole genome shotgun (WGS) entry which is preliminary data.</text>
</comment>
<feature type="domain" description="DUF7012" evidence="2">
    <location>
        <begin position="52"/>
        <end position="103"/>
    </location>
</feature>
<evidence type="ECO:0000259" key="2">
    <source>
        <dbReference type="Pfam" id="PF22792"/>
    </source>
</evidence>